<name>Q0W520_METAR</name>
<keyword evidence="2" id="KW-1185">Reference proteome</keyword>
<dbReference type="eggNOG" id="arCOG11016">
    <property type="taxonomic scope" value="Archaea"/>
</dbReference>
<dbReference type="STRING" id="351160.RCIX1218"/>
<dbReference type="AlphaFoldDB" id="Q0W520"/>
<proteinExistence type="predicted"/>
<dbReference type="KEGG" id="rci:RCIX1218"/>
<dbReference type="EMBL" id="AM114193">
    <property type="protein sequence ID" value="CAJ36523.1"/>
    <property type="molecule type" value="Genomic_DNA"/>
</dbReference>
<organism evidence="1 2">
    <name type="scientific">Methanocella arvoryzae (strain DSM 22066 / NBRC 105507 / MRE50)</name>
    <dbReference type="NCBI Taxonomy" id="351160"/>
    <lineage>
        <taxon>Archaea</taxon>
        <taxon>Methanobacteriati</taxon>
        <taxon>Methanobacteriota</taxon>
        <taxon>Stenosarchaea group</taxon>
        <taxon>Methanomicrobia</taxon>
        <taxon>Methanocellales</taxon>
        <taxon>Methanocellaceae</taxon>
        <taxon>Methanocella</taxon>
    </lineage>
</organism>
<accession>Q0W520</accession>
<protein>
    <submittedName>
        <fullName evidence="1">Uncharacterized protein</fullName>
    </submittedName>
</protein>
<evidence type="ECO:0000313" key="2">
    <source>
        <dbReference type="Proteomes" id="UP000000663"/>
    </source>
</evidence>
<evidence type="ECO:0000313" key="1">
    <source>
        <dbReference type="EMBL" id="CAJ36523.1"/>
    </source>
</evidence>
<reference evidence="1 2" key="1">
    <citation type="journal article" date="2006" name="Science">
        <title>Genome of rice cluster I archaea -- the key methane producers in the rice rhizosphere.</title>
        <authorList>
            <person name="Erkel C."/>
            <person name="Kube M."/>
            <person name="Reinhardt R."/>
            <person name="Liesack W."/>
        </authorList>
    </citation>
    <scope>NUCLEOTIDE SEQUENCE [LARGE SCALE GENOMIC DNA]</scope>
    <source>
        <strain evidence="2">DSM 22066 / NBRC 105507 / MRE50</strain>
    </source>
</reference>
<dbReference type="Proteomes" id="UP000000663">
    <property type="component" value="Chromosome"/>
</dbReference>
<gene>
    <name evidence="1" type="ORF">RCIX1218</name>
</gene>
<sequence length="139" mass="15116">MHGLALIASYPGSTASVYGGYDMNRYMILSALVVAAALSVSGCCCCSGLPGGDVDIGIPTSLPGNNDDDYDYDDDDPLSTRSLFDNSNLNYYEWRWTSTSEGETNTFNYRVERGTEDFKGVDTKYKKSPSLTTTGTRTP</sequence>